<gene>
    <name evidence="1" type="ORF">Cfor_05507</name>
</gene>
<evidence type="ECO:0008006" key="3">
    <source>
        <dbReference type="Google" id="ProtNLM"/>
    </source>
</evidence>
<organism evidence="1 2">
    <name type="scientific">Coptotermes formosanus</name>
    <name type="common">Formosan subterranean termite</name>
    <dbReference type="NCBI Taxonomy" id="36987"/>
    <lineage>
        <taxon>Eukaryota</taxon>
        <taxon>Metazoa</taxon>
        <taxon>Ecdysozoa</taxon>
        <taxon>Arthropoda</taxon>
        <taxon>Hexapoda</taxon>
        <taxon>Insecta</taxon>
        <taxon>Pterygota</taxon>
        <taxon>Neoptera</taxon>
        <taxon>Polyneoptera</taxon>
        <taxon>Dictyoptera</taxon>
        <taxon>Blattodea</taxon>
        <taxon>Blattoidea</taxon>
        <taxon>Termitoidae</taxon>
        <taxon>Rhinotermitidae</taxon>
        <taxon>Coptotermes</taxon>
    </lineage>
</organism>
<name>A0A6L2PQV3_COPFO</name>
<dbReference type="Proteomes" id="UP000502823">
    <property type="component" value="Unassembled WGS sequence"/>
</dbReference>
<sequence length="129" mass="14762">MKNYTDSQRHDDSPLRSFACRIYNPHDNAPCHTAVSINEFLAEKSIPVVPQPPYSPDLSPCDFFLFPRFKNHLKGRYFGTLDNIQKSATDKLEGIPAEAFQHCYEQRKQRLPRCVAAQGNYSEGDNLDL</sequence>
<comment type="caution">
    <text evidence="1">The sequence shown here is derived from an EMBL/GenBank/DDBJ whole genome shotgun (WGS) entry which is preliminary data.</text>
</comment>
<dbReference type="InterPro" id="IPR052709">
    <property type="entry name" value="Transposase-MT_Hybrid"/>
</dbReference>
<dbReference type="OrthoDB" id="6594036at2759"/>
<reference evidence="2" key="1">
    <citation type="submission" date="2020-01" db="EMBL/GenBank/DDBJ databases">
        <title>Draft genome sequence of the Termite Coptotermes fromosanus.</title>
        <authorList>
            <person name="Itakura S."/>
            <person name="Yosikawa Y."/>
            <person name="Umezawa K."/>
        </authorList>
    </citation>
    <scope>NUCLEOTIDE SEQUENCE [LARGE SCALE GENOMIC DNA]</scope>
</reference>
<dbReference type="AlphaFoldDB" id="A0A6L2PQV3"/>
<evidence type="ECO:0000313" key="2">
    <source>
        <dbReference type="Proteomes" id="UP000502823"/>
    </source>
</evidence>
<dbReference type="PANTHER" id="PTHR46060:SF1">
    <property type="entry name" value="MARINER MOS1 TRANSPOSASE-LIKE PROTEIN"/>
    <property type="match status" value="1"/>
</dbReference>
<dbReference type="InParanoid" id="A0A6L2PQV3"/>
<evidence type="ECO:0000313" key="1">
    <source>
        <dbReference type="EMBL" id="GFG32948.1"/>
    </source>
</evidence>
<accession>A0A6L2PQV3</accession>
<protein>
    <recommendedName>
        <fullName evidence="3">Tc1-like transposase DDE domain-containing protein</fullName>
    </recommendedName>
</protein>
<dbReference type="Gene3D" id="3.30.420.10">
    <property type="entry name" value="Ribonuclease H-like superfamily/Ribonuclease H"/>
    <property type="match status" value="1"/>
</dbReference>
<dbReference type="PANTHER" id="PTHR46060">
    <property type="entry name" value="MARINER MOS1 TRANSPOSASE-LIKE PROTEIN"/>
    <property type="match status" value="1"/>
</dbReference>
<dbReference type="InterPro" id="IPR036397">
    <property type="entry name" value="RNaseH_sf"/>
</dbReference>
<dbReference type="EMBL" id="BLKM01000391">
    <property type="protein sequence ID" value="GFG32948.1"/>
    <property type="molecule type" value="Genomic_DNA"/>
</dbReference>
<keyword evidence="2" id="KW-1185">Reference proteome</keyword>
<dbReference type="GO" id="GO:0003676">
    <property type="term" value="F:nucleic acid binding"/>
    <property type="evidence" value="ECO:0007669"/>
    <property type="project" value="InterPro"/>
</dbReference>
<proteinExistence type="predicted"/>